<organism evidence="3 4">
    <name type="scientific">Ensete ventricosum</name>
    <name type="common">Abyssinian banana</name>
    <name type="synonym">Musa ensete</name>
    <dbReference type="NCBI Taxonomy" id="4639"/>
    <lineage>
        <taxon>Eukaryota</taxon>
        <taxon>Viridiplantae</taxon>
        <taxon>Streptophyta</taxon>
        <taxon>Embryophyta</taxon>
        <taxon>Tracheophyta</taxon>
        <taxon>Spermatophyta</taxon>
        <taxon>Magnoliopsida</taxon>
        <taxon>Liliopsida</taxon>
        <taxon>Zingiberales</taxon>
        <taxon>Musaceae</taxon>
        <taxon>Ensete</taxon>
    </lineage>
</organism>
<comment type="caution">
    <text evidence="3">The sequence shown here is derived from an EMBL/GenBank/DDBJ whole genome shotgun (WGS) entry which is preliminary data.</text>
</comment>
<reference evidence="3 4" key="1">
    <citation type="journal article" date="2014" name="Agronomy (Basel)">
        <title>A Draft Genome Sequence for Ensete ventricosum, the Drought-Tolerant Tree Against Hunger.</title>
        <authorList>
            <person name="Harrison J."/>
            <person name="Moore K.A."/>
            <person name="Paszkiewicz K."/>
            <person name="Jones T."/>
            <person name="Grant M."/>
            <person name="Ambacheew D."/>
            <person name="Muzemil S."/>
            <person name="Studholme D.J."/>
        </authorList>
    </citation>
    <scope>NUCLEOTIDE SEQUENCE [LARGE SCALE GENOMIC DNA]</scope>
</reference>
<protein>
    <recommendedName>
        <fullName evidence="5">Secreted protein</fullName>
    </recommendedName>
</protein>
<evidence type="ECO:0000256" key="2">
    <source>
        <dbReference type="SAM" id="SignalP"/>
    </source>
</evidence>
<gene>
    <name evidence="3" type="ORF">B296_00024826</name>
</gene>
<accession>A0A426YMC1</accession>
<feature type="chain" id="PRO_5019244843" description="Secreted protein" evidence="2">
    <location>
        <begin position="17"/>
        <end position="117"/>
    </location>
</feature>
<evidence type="ECO:0000313" key="3">
    <source>
        <dbReference type="EMBL" id="RRT52869.1"/>
    </source>
</evidence>
<dbReference type="EMBL" id="AMZH03011447">
    <property type="protein sequence ID" value="RRT52869.1"/>
    <property type="molecule type" value="Genomic_DNA"/>
</dbReference>
<feature type="region of interest" description="Disordered" evidence="1">
    <location>
        <begin position="93"/>
        <end position="117"/>
    </location>
</feature>
<evidence type="ECO:0000256" key="1">
    <source>
        <dbReference type="SAM" id="MobiDB-lite"/>
    </source>
</evidence>
<dbReference type="Proteomes" id="UP000287651">
    <property type="component" value="Unassembled WGS sequence"/>
</dbReference>
<name>A0A426YMC1_ENSVE</name>
<dbReference type="AlphaFoldDB" id="A0A426YMC1"/>
<evidence type="ECO:0008006" key="5">
    <source>
        <dbReference type="Google" id="ProtNLM"/>
    </source>
</evidence>
<keyword evidence="2" id="KW-0732">Signal</keyword>
<proteinExistence type="predicted"/>
<feature type="signal peptide" evidence="2">
    <location>
        <begin position="1"/>
        <end position="16"/>
    </location>
</feature>
<sequence length="117" mass="12657">MKSLLFVLAESGVISATWTNAIACHNTGSRNKPTNTLLAEKDGRLAMVRQRFPAPLAVFGESPAAPSPTHPMLLPYRANVLLCLLFLLAGSSRSTVSSPTHARRRRQRSASFQPTGL</sequence>
<evidence type="ECO:0000313" key="4">
    <source>
        <dbReference type="Proteomes" id="UP000287651"/>
    </source>
</evidence>